<evidence type="ECO:0000313" key="1">
    <source>
        <dbReference type="EMBL" id="AJZ75510.1"/>
    </source>
</evidence>
<dbReference type="KEGG" id="tah:SU86_002975"/>
<dbReference type="EMBL" id="CP011097">
    <property type="protein sequence ID" value="AJZ75510.1"/>
    <property type="molecule type" value="Genomic_DNA"/>
</dbReference>
<name>A0A3G1B185_9ARCH</name>
<sequence>MLLSFFVIISTILPSFADETKATDQIKKNPAMMDMLKKIELSKKILSQMQEGKKIDNTKSQQMQEIRNKVKSSLDEQVNRMNKDFEVYNSQNAFARFVSKKPAEIQPIYQGMFDYQQEKINSAKAERDRILAGGGKFQDAWEAYHKISATKKVKLVQLNKDYNIRYANANIEIQNAFDEKGKLPRTD</sequence>
<organism evidence="1 2">
    <name type="scientific">Candidatus Nitrosotenuis cloacae</name>
    <dbReference type="NCBI Taxonomy" id="1603555"/>
    <lineage>
        <taxon>Archaea</taxon>
        <taxon>Nitrososphaerota</taxon>
        <taxon>Candidatus Nitrosotenuis</taxon>
    </lineage>
</organism>
<proteinExistence type="predicted"/>
<keyword evidence="2" id="KW-1185">Reference proteome</keyword>
<protein>
    <submittedName>
        <fullName evidence="1">Uncharacterized protein</fullName>
    </submittedName>
</protein>
<evidence type="ECO:0000313" key="2">
    <source>
        <dbReference type="Proteomes" id="UP000266745"/>
    </source>
</evidence>
<reference evidence="1 2" key="1">
    <citation type="journal article" date="2016" name="Sci. Rep.">
        <title>A novel ammonia-oxidizing archaeon from wastewater treatment plant: Its enrichment, physiological and genomic characteristics.</title>
        <authorList>
            <person name="Li Y."/>
            <person name="Ding K."/>
            <person name="Wen X."/>
            <person name="Zhang B."/>
            <person name="Shen B."/>
            <person name="Yang Y."/>
        </authorList>
    </citation>
    <scope>NUCLEOTIDE SEQUENCE [LARGE SCALE GENOMIC DNA]</scope>
    <source>
        <strain evidence="1 2">SAT1</strain>
    </source>
</reference>
<gene>
    <name evidence="1" type="ORF">SU86_002975</name>
</gene>
<dbReference type="Proteomes" id="UP000266745">
    <property type="component" value="Chromosome"/>
</dbReference>
<dbReference type="AlphaFoldDB" id="A0A3G1B185"/>
<accession>A0A3G1B185</accession>